<evidence type="ECO:0000256" key="2">
    <source>
        <dbReference type="ARBA" id="ARBA00022737"/>
    </source>
</evidence>
<comment type="caution">
    <text evidence="6">The sequence shown here is derived from an EMBL/GenBank/DDBJ whole genome shotgun (WGS) entry which is preliminary data.</text>
</comment>
<proteinExistence type="predicted"/>
<dbReference type="InterPro" id="IPR001680">
    <property type="entry name" value="WD40_rpt"/>
</dbReference>
<evidence type="ECO:0000313" key="6">
    <source>
        <dbReference type="EMBL" id="KAK2963213.1"/>
    </source>
</evidence>
<keyword evidence="1 3" id="KW-0853">WD repeat</keyword>
<dbReference type="PROSITE" id="PS50294">
    <property type="entry name" value="WD_REPEATS_REGION"/>
    <property type="match status" value="2"/>
</dbReference>
<dbReference type="Gene3D" id="2.130.10.10">
    <property type="entry name" value="YVTN repeat-like/Quinoprotein amine dehydrogenase"/>
    <property type="match status" value="4"/>
</dbReference>
<evidence type="ECO:0000256" key="3">
    <source>
        <dbReference type="PROSITE-ProRule" id="PRU00221"/>
    </source>
</evidence>
<evidence type="ECO:0000313" key="7">
    <source>
        <dbReference type="Proteomes" id="UP001281761"/>
    </source>
</evidence>
<organism evidence="6 7">
    <name type="scientific">Blattamonas nauphoetae</name>
    <dbReference type="NCBI Taxonomy" id="2049346"/>
    <lineage>
        <taxon>Eukaryota</taxon>
        <taxon>Metamonada</taxon>
        <taxon>Preaxostyla</taxon>
        <taxon>Oxymonadida</taxon>
        <taxon>Blattamonas</taxon>
    </lineage>
</organism>
<dbReference type="InterPro" id="IPR020472">
    <property type="entry name" value="WD40_PAC1"/>
</dbReference>
<evidence type="ECO:0000256" key="5">
    <source>
        <dbReference type="SAM" id="MobiDB-lite"/>
    </source>
</evidence>
<dbReference type="PANTHER" id="PTHR44464:SF1">
    <property type="entry name" value="WD REPEAT-CONTAINING PROTEIN 17"/>
    <property type="match status" value="1"/>
</dbReference>
<feature type="repeat" description="WD" evidence="3">
    <location>
        <begin position="359"/>
        <end position="393"/>
    </location>
</feature>
<name>A0ABQ9YHH9_9EUKA</name>
<dbReference type="EMBL" id="JARBJD010000007">
    <property type="protein sequence ID" value="KAK2963213.1"/>
    <property type="molecule type" value="Genomic_DNA"/>
</dbReference>
<dbReference type="Proteomes" id="UP001281761">
    <property type="component" value="Unassembled WGS sequence"/>
</dbReference>
<evidence type="ECO:0000256" key="4">
    <source>
        <dbReference type="SAM" id="Coils"/>
    </source>
</evidence>
<dbReference type="PROSITE" id="PS00678">
    <property type="entry name" value="WD_REPEATS_1"/>
    <property type="match status" value="2"/>
</dbReference>
<gene>
    <name evidence="6" type="ORF">BLNAU_1746</name>
</gene>
<feature type="compositionally biased region" description="Basic and acidic residues" evidence="5">
    <location>
        <begin position="562"/>
        <end position="586"/>
    </location>
</feature>
<dbReference type="InterPro" id="IPR036322">
    <property type="entry name" value="WD40_repeat_dom_sf"/>
</dbReference>
<sequence length="1335" mass="146868">MQETNNLEKILNGPDAQVSSIAWSPFDESALAADPLSPNFLLVALDSGYMSLFDVTQANDQEEIAQFDRESGGINDICWIPWEPGSFVTASARAGILKFWNVSQKQPVGQVVVGQSGLRSLWLFANYHKLDYQSGHPASHHVLHQAGKVTDPQLFVSSLDGSTAIFDLKDKFIVYSRSGGSSNTVFAVEFDPSDKRIFATAGFDGCIRLYNTDVQQCVDFYDCQIGPINTLAWGPVGSRKIVVSSRLGKVMVFDVDKHAPVFVKDINKESSSNGIAWNHDKAKKVVAVSNMRKEVLLFSPDDGKVQHKITHPAGVCGVDWNPFDTTMLASGCHDNHVRIFTITFDADGEVTDSKHRLTLKSHQARVYNVAFSPLVPGLLASGSDDQTIKVWDVPNCVPSSKGTNEQNHITLYGHEKNVRALRWSPEFPHILFSGSWDSTIRVWNVKQGSCISVVRDHHADVYGLAVHPLRPFTFVSCSRDTSLRIWEDTLATSIRTQFVLGDKDSGNSFANPVPTEKNMVEAIKNGYWDGPIKPTVKLSGAAIVAEALQAKASAGVKPKISSKSDDKEPKRSKTPEPEDSEKEPPKISKTRSSSSSRLVSPASLGATPMTALIRETIKETRQMFGLGSEKLRASLSSLTPNTTEYISAVVDFFCPPNGYSQLFDLIGQMQRTKNESSSSQQPLQPNTLYSVPQLTPSLLPSSFCHSSFITHSFLNEAILFSAPRGRKLRIPGMSDSESQKHIKALLAVSPHQKGNQTDKLKRAGLCRLIAGDVRGYCGLLVQSGDWMKALALAPCVSLEYWKELLTEVEEKKKELSEKADKKDSKLSETDELAFLIAAGKIPEAIKFLLSHKMEVEAFCLCESYKKLTNGEMSDMWVNSTKQEADKAEKSAQCTSLGIQTDNAGKQSSLTSAPIVDALAQRYLSQGQPIYAACCFLAADDTQQAIRVLEKAGESEIASACAHLLNLPFHEHTHVLAAFRCERYFLWALAMETLQRRVPESFSKRELYGLAIRFGTQHSEDETDAFYKQAGLGKVGEYKQCFNEEDRKEETIPDRPPSPSQSLTPITVPAVKQSQLLNKLTTQFGSKLAPLIAASLSQNQKTSAELGVALIRQEMRKDNWELSEMKDVLFWLSSVGVDSLSVPFRNEILSYSAYLGCVEASWRALTPVLAHLFNYTSSFIEKSKIHFLVPRDYRKVQAAVFTLAATAARAREQLTQIVNGREGTVTVIPSGDSEQTSSDPETMSIKKIAGFINSNIDAYPHPGISHHNTSIPMGSTIPSGGSISNPVPSLLTHQPINGPPFWLADGKSALSVSEALMWAQVNPFSPLNTGERINPF</sequence>
<keyword evidence="2" id="KW-0677">Repeat</keyword>
<reference evidence="6 7" key="1">
    <citation type="journal article" date="2022" name="bioRxiv">
        <title>Genomics of Preaxostyla Flagellates Illuminates Evolutionary Transitions and the Path Towards Mitochondrial Loss.</title>
        <authorList>
            <person name="Novak L.V.F."/>
            <person name="Treitli S.C."/>
            <person name="Pyrih J."/>
            <person name="Halakuc P."/>
            <person name="Pipaliya S.V."/>
            <person name="Vacek V."/>
            <person name="Brzon O."/>
            <person name="Soukal P."/>
            <person name="Eme L."/>
            <person name="Dacks J.B."/>
            <person name="Karnkowska A."/>
            <person name="Elias M."/>
            <person name="Hampl V."/>
        </authorList>
    </citation>
    <scope>NUCLEOTIDE SEQUENCE [LARGE SCALE GENOMIC DNA]</scope>
    <source>
        <strain evidence="6">NAU3</strain>
        <tissue evidence="6">Gut</tissue>
    </source>
</reference>
<dbReference type="InterPro" id="IPR011047">
    <property type="entry name" value="Quinoprotein_ADH-like_sf"/>
</dbReference>
<protein>
    <submittedName>
        <fullName evidence="6">WD repeat protein 17</fullName>
    </submittedName>
</protein>
<dbReference type="InterPro" id="IPR015943">
    <property type="entry name" value="WD40/YVTN_repeat-like_dom_sf"/>
</dbReference>
<feature type="repeat" description="WD" evidence="3">
    <location>
        <begin position="411"/>
        <end position="453"/>
    </location>
</feature>
<dbReference type="SUPFAM" id="SSF50978">
    <property type="entry name" value="WD40 repeat-like"/>
    <property type="match status" value="1"/>
</dbReference>
<feature type="repeat" description="WD" evidence="3">
    <location>
        <begin position="454"/>
        <end position="487"/>
    </location>
</feature>
<feature type="region of interest" description="Disordered" evidence="5">
    <location>
        <begin position="1044"/>
        <end position="1064"/>
    </location>
</feature>
<feature type="compositionally biased region" description="Low complexity" evidence="5">
    <location>
        <begin position="590"/>
        <end position="603"/>
    </location>
</feature>
<dbReference type="SMART" id="SM00320">
    <property type="entry name" value="WD40"/>
    <property type="match status" value="8"/>
</dbReference>
<feature type="coiled-coil region" evidence="4">
    <location>
        <begin position="798"/>
        <end position="825"/>
    </location>
</feature>
<dbReference type="CDD" id="cd00200">
    <property type="entry name" value="WD40"/>
    <property type="match status" value="1"/>
</dbReference>
<dbReference type="SUPFAM" id="SSF50998">
    <property type="entry name" value="Quinoprotein alcohol dehydrogenase-like"/>
    <property type="match status" value="1"/>
</dbReference>
<dbReference type="Pfam" id="PF00400">
    <property type="entry name" value="WD40"/>
    <property type="match status" value="5"/>
</dbReference>
<dbReference type="PROSITE" id="PS50082">
    <property type="entry name" value="WD_REPEATS_2"/>
    <property type="match status" value="3"/>
</dbReference>
<dbReference type="PRINTS" id="PR00320">
    <property type="entry name" value="GPROTEINBRPT"/>
</dbReference>
<feature type="region of interest" description="Disordered" evidence="5">
    <location>
        <begin position="555"/>
        <end position="603"/>
    </location>
</feature>
<dbReference type="PANTHER" id="PTHR44464">
    <property type="entry name" value="WD REPEAT-CONTAINING PROTEIN 17"/>
    <property type="match status" value="1"/>
</dbReference>
<keyword evidence="7" id="KW-1185">Reference proteome</keyword>
<dbReference type="InterPro" id="IPR019775">
    <property type="entry name" value="WD40_repeat_CS"/>
</dbReference>
<keyword evidence="4" id="KW-0175">Coiled coil</keyword>
<evidence type="ECO:0000256" key="1">
    <source>
        <dbReference type="ARBA" id="ARBA00022574"/>
    </source>
</evidence>
<accession>A0ABQ9YHH9</accession>